<proteinExistence type="predicted"/>
<name>A0A2A7UY96_COMTR</name>
<comment type="caution">
    <text evidence="1">The sequence shown here is derived from an EMBL/GenBank/DDBJ whole genome shotgun (WGS) entry which is preliminary data.</text>
</comment>
<reference evidence="2" key="1">
    <citation type="submission" date="2017-09" db="EMBL/GenBank/DDBJ databases">
        <title>FDA dAtabase for Regulatory Grade micrObial Sequences (FDA-ARGOS): Supporting development and validation of Infectious Disease Dx tests.</title>
        <authorList>
            <person name="Minogue T."/>
            <person name="Wolcott M."/>
            <person name="Wasieloski L."/>
            <person name="Aguilar W."/>
            <person name="Moore D."/>
            <person name="Tallon L."/>
            <person name="Sadzewicz L."/>
            <person name="Ott S."/>
            <person name="Zhao X."/>
            <person name="Nagaraj S."/>
            <person name="Vavikolanu K."/>
            <person name="Aluvathingal J."/>
            <person name="Nadendla S."/>
            <person name="Sichtig H."/>
        </authorList>
    </citation>
    <scope>NUCLEOTIDE SEQUENCE [LARGE SCALE GENOMIC DNA]</scope>
    <source>
        <strain evidence="2">FDAARGOS_394</strain>
    </source>
</reference>
<dbReference type="STRING" id="1219032.GCA_001515545_00864"/>
<gene>
    <name evidence="1" type="ORF">CRM82_17540</name>
</gene>
<organism evidence="1 2">
    <name type="scientific">Comamonas terrigena</name>
    <dbReference type="NCBI Taxonomy" id="32013"/>
    <lineage>
        <taxon>Bacteria</taxon>
        <taxon>Pseudomonadati</taxon>
        <taxon>Pseudomonadota</taxon>
        <taxon>Betaproteobacteria</taxon>
        <taxon>Burkholderiales</taxon>
        <taxon>Comamonadaceae</taxon>
        <taxon>Comamonas</taxon>
    </lineage>
</organism>
<keyword evidence="2" id="KW-1185">Reference proteome</keyword>
<sequence>MKLSDWIIQKVGVMDYDFNGFSLNIAVFVPFERYVRALPDADARALFKRVRDLNARQVDAVAALKIVSTYLEKRMAIADGIADRELFHDINADALGYFAAAPELTHTDLIAVLADAT</sequence>
<accession>A0A2A7UY96</accession>
<dbReference type="EMBL" id="PDEA01000001">
    <property type="protein sequence ID" value="PEH90151.1"/>
    <property type="molecule type" value="Genomic_DNA"/>
</dbReference>
<protein>
    <submittedName>
        <fullName evidence="1">Uncharacterized protein</fullName>
    </submittedName>
</protein>
<dbReference type="Proteomes" id="UP000220246">
    <property type="component" value="Unassembled WGS sequence"/>
</dbReference>
<evidence type="ECO:0000313" key="1">
    <source>
        <dbReference type="EMBL" id="PEH90151.1"/>
    </source>
</evidence>
<evidence type="ECO:0000313" key="2">
    <source>
        <dbReference type="Proteomes" id="UP000220246"/>
    </source>
</evidence>
<dbReference type="AlphaFoldDB" id="A0A2A7UY96"/>